<comment type="pathway">
    <text evidence="1">Cofactor biosynthesis; ubiquinone biosynthesis.</text>
</comment>
<evidence type="ECO:0000259" key="2">
    <source>
        <dbReference type="Pfam" id="PF02036"/>
    </source>
</evidence>
<dbReference type="AlphaFoldDB" id="A0A418YK06"/>
<reference evidence="3 4" key="1">
    <citation type="submission" date="2018-09" db="EMBL/GenBank/DDBJ databases">
        <authorList>
            <person name="Wang F."/>
        </authorList>
    </citation>
    <scope>NUCLEOTIDE SEQUENCE [LARGE SCALE GENOMIC DNA]</scope>
    <source>
        <strain evidence="3 4">PLHSC7-2</strain>
    </source>
</reference>
<evidence type="ECO:0000313" key="4">
    <source>
        <dbReference type="Proteomes" id="UP000283255"/>
    </source>
</evidence>
<dbReference type="PANTHER" id="PTHR10094:SF25">
    <property type="entry name" value="SCP2 STEROL-BINDING DOMAIN-CONTAINING PROTEIN 1"/>
    <property type="match status" value="1"/>
</dbReference>
<dbReference type="OrthoDB" id="5292463at2"/>
<dbReference type="InterPro" id="IPR016830">
    <property type="entry name" value="UbiT"/>
</dbReference>
<dbReference type="UniPathway" id="UPA00232"/>
<feature type="domain" description="SCP2" evidence="2">
    <location>
        <begin position="37"/>
        <end position="134"/>
    </location>
</feature>
<dbReference type="Pfam" id="PF02036">
    <property type="entry name" value="SCP2"/>
    <property type="match status" value="1"/>
</dbReference>
<dbReference type="RefSeq" id="WP_119908843.1">
    <property type="nucleotide sequence ID" value="NZ_QZCH01000001.1"/>
</dbReference>
<dbReference type="SUPFAM" id="SSF55718">
    <property type="entry name" value="SCP-like"/>
    <property type="match status" value="1"/>
</dbReference>
<comment type="caution">
    <text evidence="3">The sequence shown here is derived from an EMBL/GenBank/DDBJ whole genome shotgun (WGS) entry which is preliminary data.</text>
</comment>
<protein>
    <recommendedName>
        <fullName evidence="1">Ubiquinone biosynthesis accessory factor UbiT</fullName>
    </recommendedName>
</protein>
<sequence length="170" mass="18943">MLQHLHQELVSQAAQIFKLPCQITPKALQQGAIQAALNRLLASNIAEGDVDFLIDKWLHVHITDLDLSWVMSLQREKITVKLGQHAADVHFSADLNDLVLIAGRKEDPDTLFFQRRLHISGDTELGLEVKNLLDALELETLPLNGHLVVDKLSQFVAQGVSLSQQKKAMS</sequence>
<dbReference type="HAMAP" id="MF_02231">
    <property type="entry name" value="UbiT"/>
    <property type="match status" value="1"/>
</dbReference>
<dbReference type="EMBL" id="QZCH01000001">
    <property type="protein sequence ID" value="RJG51296.1"/>
    <property type="molecule type" value="Genomic_DNA"/>
</dbReference>
<dbReference type="Proteomes" id="UP000283255">
    <property type="component" value="Unassembled WGS sequence"/>
</dbReference>
<dbReference type="InterPro" id="IPR003033">
    <property type="entry name" value="SCP2_sterol-bd_dom"/>
</dbReference>
<gene>
    <name evidence="1" type="primary">ubiT</name>
    <name evidence="3" type="ORF">D1Z90_00755</name>
</gene>
<comment type="function">
    <text evidence="1">Required for O(2)-independent ubiquinone (coenzyme Q) biosynthesis. Likely functions as an accessory factor.</text>
</comment>
<dbReference type="PANTHER" id="PTHR10094">
    <property type="entry name" value="STEROL CARRIER PROTEIN 2 SCP-2 FAMILY PROTEIN"/>
    <property type="match status" value="1"/>
</dbReference>
<proteinExistence type="inferred from homology"/>
<evidence type="ECO:0000256" key="1">
    <source>
        <dbReference type="HAMAP-Rule" id="MF_02231"/>
    </source>
</evidence>
<accession>A0A418YK06</accession>
<name>A0A418YK06_9GAMM</name>
<dbReference type="GO" id="GO:0006744">
    <property type="term" value="P:ubiquinone biosynthetic process"/>
    <property type="evidence" value="ECO:0007669"/>
    <property type="project" value="UniProtKB-UniRule"/>
</dbReference>
<keyword evidence="1" id="KW-0831">Ubiquinone biosynthesis</keyword>
<dbReference type="GO" id="GO:0005829">
    <property type="term" value="C:cytosol"/>
    <property type="evidence" value="ECO:0007669"/>
    <property type="project" value="TreeGrafter"/>
</dbReference>
<reference evidence="3 4" key="2">
    <citation type="submission" date="2019-01" db="EMBL/GenBank/DDBJ databases">
        <title>Motilimonas pumilus sp. nov., isolated from the gut of sea cucumber (Apostichopus japonicus).</title>
        <authorList>
            <person name="Wang F.-Q."/>
            <person name="Ren L.-H."/>
            <person name="Lin Y.-W."/>
            <person name="Sun G.-H."/>
            <person name="Du Z.-J."/>
            <person name="Zhao J.-X."/>
            <person name="Liu X.-J."/>
            <person name="Liu L.-J."/>
        </authorList>
    </citation>
    <scope>NUCLEOTIDE SEQUENCE [LARGE SCALE GENOMIC DNA]</scope>
    <source>
        <strain evidence="3 4">PLHSC7-2</strain>
    </source>
</reference>
<evidence type="ECO:0000313" key="3">
    <source>
        <dbReference type="EMBL" id="RJG51296.1"/>
    </source>
</evidence>
<keyword evidence="4" id="KW-1185">Reference proteome</keyword>
<organism evidence="3 4">
    <name type="scientific">Motilimonas pumila</name>
    <dbReference type="NCBI Taxonomy" id="2303987"/>
    <lineage>
        <taxon>Bacteria</taxon>
        <taxon>Pseudomonadati</taxon>
        <taxon>Pseudomonadota</taxon>
        <taxon>Gammaproteobacteria</taxon>
        <taxon>Alteromonadales</taxon>
        <taxon>Alteromonadales genera incertae sedis</taxon>
        <taxon>Motilimonas</taxon>
    </lineage>
</organism>
<dbReference type="PIRSF" id="PIRSF025550">
    <property type="entry name" value="UCP025550_lpd_carrier"/>
    <property type="match status" value="1"/>
</dbReference>
<dbReference type="InterPro" id="IPR036527">
    <property type="entry name" value="SCP2_sterol-bd_dom_sf"/>
</dbReference>
<dbReference type="Gene3D" id="3.30.1050.10">
    <property type="entry name" value="SCP2 sterol-binding domain"/>
    <property type="match status" value="1"/>
</dbReference>
<comment type="similarity">
    <text evidence="1">Belongs to the UbiT family.</text>
</comment>